<protein>
    <submittedName>
        <fullName evidence="1">Uncharacterized protein</fullName>
    </submittedName>
</protein>
<sequence>MAMISGNVAVLNKLHVASFDDREVERSYSPVSSRATVTSRYVLSLSWSQVSLSRSLSLLQRFVAVDLCKIASNSDRGPVTN</sequence>
<dbReference type="EMBL" id="KE346357">
    <property type="protein sequence ID" value="EXC35206.1"/>
    <property type="molecule type" value="Genomic_DNA"/>
</dbReference>
<name>W9T0H4_9ROSA</name>
<accession>W9T0H4</accession>
<proteinExistence type="predicted"/>
<keyword evidence="2" id="KW-1185">Reference proteome</keyword>
<dbReference type="Proteomes" id="UP000030645">
    <property type="component" value="Unassembled WGS sequence"/>
</dbReference>
<evidence type="ECO:0000313" key="1">
    <source>
        <dbReference type="EMBL" id="EXC35206.1"/>
    </source>
</evidence>
<evidence type="ECO:0000313" key="2">
    <source>
        <dbReference type="Proteomes" id="UP000030645"/>
    </source>
</evidence>
<organism evidence="1 2">
    <name type="scientific">Morus notabilis</name>
    <dbReference type="NCBI Taxonomy" id="981085"/>
    <lineage>
        <taxon>Eukaryota</taxon>
        <taxon>Viridiplantae</taxon>
        <taxon>Streptophyta</taxon>
        <taxon>Embryophyta</taxon>
        <taxon>Tracheophyta</taxon>
        <taxon>Spermatophyta</taxon>
        <taxon>Magnoliopsida</taxon>
        <taxon>eudicotyledons</taxon>
        <taxon>Gunneridae</taxon>
        <taxon>Pentapetalae</taxon>
        <taxon>rosids</taxon>
        <taxon>fabids</taxon>
        <taxon>Rosales</taxon>
        <taxon>Moraceae</taxon>
        <taxon>Moreae</taxon>
        <taxon>Morus</taxon>
    </lineage>
</organism>
<gene>
    <name evidence="1" type="ORF">L484_022761</name>
</gene>
<dbReference type="AlphaFoldDB" id="W9T0H4"/>
<reference evidence="2" key="1">
    <citation type="submission" date="2013-01" db="EMBL/GenBank/DDBJ databases">
        <title>Draft Genome Sequence of a Mulberry Tree, Morus notabilis C.K. Schneid.</title>
        <authorList>
            <person name="He N."/>
            <person name="Zhao S."/>
        </authorList>
    </citation>
    <scope>NUCLEOTIDE SEQUENCE</scope>
</reference>